<keyword evidence="2" id="KW-1185">Reference proteome</keyword>
<name>R9VWD0_9CAUD</name>
<organism evidence="1 2">
    <name type="scientific">Serratia phage Eta</name>
    <dbReference type="NCBI Taxonomy" id="1282995"/>
    <lineage>
        <taxon>Viruses</taxon>
        <taxon>Duplodnaviria</taxon>
        <taxon>Heunggongvirae</taxon>
        <taxon>Uroviricota</taxon>
        <taxon>Caudoviricetes</taxon>
        <taxon>Sarkviridae</taxon>
        <taxon>Seretavirus</taxon>
        <taxon>Seretavirus eta</taxon>
    </lineage>
</organism>
<accession>R9VWD0</accession>
<dbReference type="EMBL" id="KC460990">
    <property type="protein sequence ID" value="AGN89483.1"/>
    <property type="molecule type" value="Genomic_DNA"/>
</dbReference>
<reference evidence="1 2" key="1">
    <citation type="journal article" date="2014" name="Virol. J.">
        <title>The genome and proteome of Serratia bacteriophage ? which forms unstable lysogens.</title>
        <authorList>
            <person name="Denyes J.M."/>
            <person name="Krell P.J."/>
            <person name="Manderville R.A."/>
            <person name="Ackermann H.W."/>
            <person name="She Y.M."/>
            <person name="Kropinski A.M."/>
        </authorList>
    </citation>
    <scope>NUCLEOTIDE SEQUENCE [LARGE SCALE GENOMIC DNA]</scope>
</reference>
<dbReference type="Proteomes" id="UP000014420">
    <property type="component" value="Segment"/>
</dbReference>
<evidence type="ECO:0000313" key="2">
    <source>
        <dbReference type="Proteomes" id="UP000014420"/>
    </source>
</evidence>
<sequence>MRWLILYLAFGGVLMALVAGGLKKDCGAETSVTEFALSSAMWPAMIAGAITYRINFGASYPSNVCAEISDK</sequence>
<dbReference type="GeneID" id="15957263"/>
<evidence type="ECO:0000313" key="1">
    <source>
        <dbReference type="EMBL" id="AGN89483.1"/>
    </source>
</evidence>
<dbReference type="KEGG" id="vg:15957263"/>
<proteinExistence type="predicted"/>
<gene>
    <name evidence="1" type="ORF">Eta_0037</name>
</gene>
<dbReference type="RefSeq" id="YP_008130330.1">
    <property type="nucleotide sequence ID" value="NC_021563.1"/>
</dbReference>
<protein>
    <submittedName>
        <fullName evidence="1">Uncharacterized protein</fullName>
    </submittedName>
</protein>